<evidence type="ECO:0000256" key="2">
    <source>
        <dbReference type="ARBA" id="ARBA00022448"/>
    </source>
</evidence>
<sequence>MPLLSSMLTRATTVAAVLATLATAGCATTDDSGAANAKSFTYWSMWTRNEPQAKVLKSAISDFTEETGINVDVEWQGRKSLDKVGPAMLSGKAPDVVDQSFDMLLPTLAAGGQLKDVSPVLDLPVDGGKKVKDVVPGKLLSTLPKAKGARTWLVPYETATVSLFYNGKDPLVGKAPKTFDELLDICEAAKAKGKVCIGSDADQGWASLYWFDYLLHRNGGSMKELAGDKSGAAFKDPAVVKSARQVETLVKNGYLGNSYDATKYPEQQNNWAAGKSVFMLLGSWLPTEVEKFRKPGFEVRSVNFPTTGAADRTAGDVVTYGFAMPKTAKNVGPAQEFMAFFLRKQQLAGLSSKAGNITPRSDVPAPAELADAAKQLQDDPARLANEAVSNDWRDQVAVEEFNQLWLGKTDAEGFVKAAAKASASYWKAKG</sequence>
<dbReference type="Gene3D" id="3.40.190.10">
    <property type="entry name" value="Periplasmic binding protein-like II"/>
    <property type="match status" value="1"/>
</dbReference>
<keyword evidence="2" id="KW-0813">Transport</keyword>
<feature type="signal peptide" evidence="4">
    <location>
        <begin position="1"/>
        <end position="27"/>
    </location>
</feature>
<evidence type="ECO:0000313" key="6">
    <source>
        <dbReference type="Proteomes" id="UP000481583"/>
    </source>
</evidence>
<dbReference type="GO" id="GO:0042956">
    <property type="term" value="P:maltodextrin transmembrane transport"/>
    <property type="evidence" value="ECO:0007669"/>
    <property type="project" value="TreeGrafter"/>
</dbReference>
<dbReference type="RefSeq" id="WP_165239036.1">
    <property type="nucleotide sequence ID" value="NZ_JAAKZV010000081.1"/>
</dbReference>
<dbReference type="Pfam" id="PF13416">
    <property type="entry name" value="SBP_bac_8"/>
    <property type="match status" value="1"/>
</dbReference>
<evidence type="ECO:0000256" key="1">
    <source>
        <dbReference type="ARBA" id="ARBA00008520"/>
    </source>
</evidence>
<dbReference type="GO" id="GO:0055052">
    <property type="term" value="C:ATP-binding cassette (ABC) transporter complex, substrate-binding subunit-containing"/>
    <property type="evidence" value="ECO:0007669"/>
    <property type="project" value="TreeGrafter"/>
</dbReference>
<name>A0A6G4U1A0_9ACTN</name>
<feature type="chain" id="PRO_5026221310" evidence="4">
    <location>
        <begin position="28"/>
        <end position="430"/>
    </location>
</feature>
<dbReference type="GO" id="GO:0015768">
    <property type="term" value="P:maltose transport"/>
    <property type="evidence" value="ECO:0007669"/>
    <property type="project" value="TreeGrafter"/>
</dbReference>
<comment type="caution">
    <text evidence="5">The sequence shown here is derived from an EMBL/GenBank/DDBJ whole genome shotgun (WGS) entry which is preliminary data.</text>
</comment>
<evidence type="ECO:0000313" key="5">
    <source>
        <dbReference type="EMBL" id="NGN66039.1"/>
    </source>
</evidence>
<accession>A0A6G4U1A0</accession>
<organism evidence="5 6">
    <name type="scientific">Streptomyces coryli</name>
    <dbReference type="NCBI Taxonomy" id="1128680"/>
    <lineage>
        <taxon>Bacteria</taxon>
        <taxon>Bacillati</taxon>
        <taxon>Actinomycetota</taxon>
        <taxon>Actinomycetes</taxon>
        <taxon>Kitasatosporales</taxon>
        <taxon>Streptomycetaceae</taxon>
        <taxon>Streptomyces</taxon>
    </lineage>
</organism>
<keyword evidence="6" id="KW-1185">Reference proteome</keyword>
<gene>
    <name evidence="5" type="ORF">G5C51_19340</name>
</gene>
<dbReference type="PANTHER" id="PTHR30061">
    <property type="entry name" value="MALTOSE-BINDING PERIPLASMIC PROTEIN"/>
    <property type="match status" value="1"/>
</dbReference>
<evidence type="ECO:0000256" key="3">
    <source>
        <dbReference type="ARBA" id="ARBA00022729"/>
    </source>
</evidence>
<comment type="similarity">
    <text evidence="1">Belongs to the bacterial solute-binding protein 1 family.</text>
</comment>
<reference evidence="5 6" key="1">
    <citation type="submission" date="2020-02" db="EMBL/GenBank/DDBJ databases">
        <title>Whole-genome analyses of novel actinobacteria.</title>
        <authorList>
            <person name="Sahin N."/>
        </authorList>
    </citation>
    <scope>NUCLEOTIDE SEQUENCE [LARGE SCALE GENOMIC DNA]</scope>
    <source>
        <strain evidence="5 6">A7024</strain>
    </source>
</reference>
<dbReference type="SUPFAM" id="SSF53850">
    <property type="entry name" value="Periplasmic binding protein-like II"/>
    <property type="match status" value="1"/>
</dbReference>
<dbReference type="PANTHER" id="PTHR30061:SF50">
    <property type="entry name" value="MALTOSE_MALTODEXTRIN-BINDING PERIPLASMIC PROTEIN"/>
    <property type="match status" value="1"/>
</dbReference>
<keyword evidence="3 4" id="KW-0732">Signal</keyword>
<evidence type="ECO:0000256" key="4">
    <source>
        <dbReference type="SAM" id="SignalP"/>
    </source>
</evidence>
<protein>
    <submittedName>
        <fullName evidence="5">Carbohydrate ABC transporter substrate-binding protein</fullName>
    </submittedName>
</protein>
<dbReference type="Proteomes" id="UP000481583">
    <property type="component" value="Unassembled WGS sequence"/>
</dbReference>
<dbReference type="GO" id="GO:1901982">
    <property type="term" value="F:maltose binding"/>
    <property type="evidence" value="ECO:0007669"/>
    <property type="project" value="TreeGrafter"/>
</dbReference>
<dbReference type="InterPro" id="IPR006059">
    <property type="entry name" value="SBP"/>
</dbReference>
<proteinExistence type="inferred from homology"/>
<dbReference type="EMBL" id="JAAKZV010000081">
    <property type="protein sequence ID" value="NGN66039.1"/>
    <property type="molecule type" value="Genomic_DNA"/>
</dbReference>
<dbReference type="AlphaFoldDB" id="A0A6G4U1A0"/>